<dbReference type="GO" id="GO:0061630">
    <property type="term" value="F:ubiquitin protein ligase activity"/>
    <property type="evidence" value="ECO:0007669"/>
    <property type="project" value="InterPro"/>
</dbReference>
<dbReference type="InterPro" id="IPR013083">
    <property type="entry name" value="Znf_RING/FYVE/PHD"/>
</dbReference>
<evidence type="ECO:0000256" key="6">
    <source>
        <dbReference type="PROSITE-ProRule" id="PRU00175"/>
    </source>
</evidence>
<dbReference type="InterPro" id="IPR017907">
    <property type="entry name" value="Znf_RING_CS"/>
</dbReference>
<dbReference type="EMBL" id="CVRI01000055">
    <property type="protein sequence ID" value="CRL01404.1"/>
    <property type="molecule type" value="Genomic_DNA"/>
</dbReference>
<evidence type="ECO:0000256" key="7">
    <source>
        <dbReference type="PROSITE-ProRule" id="PRU00221"/>
    </source>
</evidence>
<dbReference type="Gene3D" id="2.130.10.10">
    <property type="entry name" value="YVTN repeat-like/Quinoprotein amine dehydrogenase"/>
    <property type="match status" value="1"/>
</dbReference>
<dbReference type="Pfam" id="PF00400">
    <property type="entry name" value="WD40"/>
    <property type="match status" value="4"/>
</dbReference>
<proteinExistence type="predicted"/>
<dbReference type="Pfam" id="PF13923">
    <property type="entry name" value="zf-C3HC4_2"/>
    <property type="match status" value="1"/>
</dbReference>
<reference evidence="11 12" key="1">
    <citation type="submission" date="2015-04" db="EMBL/GenBank/DDBJ databases">
        <authorList>
            <person name="Syromyatnikov M.Y."/>
            <person name="Popov V.N."/>
        </authorList>
    </citation>
    <scope>NUCLEOTIDE SEQUENCE [LARGE SCALE GENOMIC DNA]</scope>
</reference>
<dbReference type="PROSITE" id="PS50089">
    <property type="entry name" value="ZF_RING_2"/>
    <property type="match status" value="1"/>
</dbReference>
<dbReference type="CDD" id="cd16504">
    <property type="entry name" value="RING-HC_COP1"/>
    <property type="match status" value="1"/>
</dbReference>
<keyword evidence="2" id="KW-0479">Metal-binding</keyword>
<dbReference type="PROSITE" id="PS50294">
    <property type="entry name" value="WD_REPEATS_REGION"/>
    <property type="match status" value="2"/>
</dbReference>
<feature type="repeat" description="WD" evidence="7">
    <location>
        <begin position="549"/>
        <end position="582"/>
    </location>
</feature>
<dbReference type="SMART" id="SM00320">
    <property type="entry name" value="WD40"/>
    <property type="match status" value="6"/>
</dbReference>
<dbReference type="InterPro" id="IPR015943">
    <property type="entry name" value="WD40/YVTN_repeat-like_dom_sf"/>
</dbReference>
<dbReference type="AlphaFoldDB" id="A0A1J1IPC8"/>
<feature type="coiled-coil region" evidence="8">
    <location>
        <begin position="136"/>
        <end position="186"/>
    </location>
</feature>
<evidence type="ECO:0000256" key="3">
    <source>
        <dbReference type="ARBA" id="ARBA00022737"/>
    </source>
</evidence>
<dbReference type="SMART" id="SM00184">
    <property type="entry name" value="RING"/>
    <property type="match status" value="1"/>
</dbReference>
<dbReference type="PANTHER" id="PTHR44080:SF1">
    <property type="entry name" value="E3 UBIQUITIN-PROTEIN LIGASE COP1"/>
    <property type="match status" value="1"/>
</dbReference>
<evidence type="ECO:0000256" key="9">
    <source>
        <dbReference type="SAM" id="MobiDB-lite"/>
    </source>
</evidence>
<dbReference type="PROSITE" id="PS00518">
    <property type="entry name" value="ZF_RING_1"/>
    <property type="match status" value="1"/>
</dbReference>
<dbReference type="SUPFAM" id="SSF50978">
    <property type="entry name" value="WD40 repeat-like"/>
    <property type="match status" value="1"/>
</dbReference>
<evidence type="ECO:0000313" key="11">
    <source>
        <dbReference type="EMBL" id="CRL01404.1"/>
    </source>
</evidence>
<dbReference type="STRING" id="568069.A0A1J1IPC8"/>
<evidence type="ECO:0000256" key="1">
    <source>
        <dbReference type="ARBA" id="ARBA00022574"/>
    </source>
</evidence>
<dbReference type="PANTHER" id="PTHR44080">
    <property type="entry name" value="E3 UBIQUITIN-PROTEIN LIGASE COP1"/>
    <property type="match status" value="1"/>
</dbReference>
<evidence type="ECO:0000256" key="4">
    <source>
        <dbReference type="ARBA" id="ARBA00022771"/>
    </source>
</evidence>
<organism evidence="11 12">
    <name type="scientific">Clunio marinus</name>
    <dbReference type="NCBI Taxonomy" id="568069"/>
    <lineage>
        <taxon>Eukaryota</taxon>
        <taxon>Metazoa</taxon>
        <taxon>Ecdysozoa</taxon>
        <taxon>Arthropoda</taxon>
        <taxon>Hexapoda</taxon>
        <taxon>Insecta</taxon>
        <taxon>Pterygota</taxon>
        <taxon>Neoptera</taxon>
        <taxon>Endopterygota</taxon>
        <taxon>Diptera</taxon>
        <taxon>Nematocera</taxon>
        <taxon>Chironomoidea</taxon>
        <taxon>Chironomidae</taxon>
        <taxon>Clunio</taxon>
    </lineage>
</organism>
<evidence type="ECO:0000256" key="2">
    <source>
        <dbReference type="ARBA" id="ARBA00022723"/>
    </source>
</evidence>
<dbReference type="InterPro" id="IPR001841">
    <property type="entry name" value="Znf_RING"/>
</dbReference>
<dbReference type="InterPro" id="IPR036322">
    <property type="entry name" value="WD40_repeat_dom_sf"/>
</dbReference>
<dbReference type="PROSITE" id="PS50082">
    <property type="entry name" value="WD_REPEATS_2"/>
    <property type="match status" value="2"/>
</dbReference>
<evidence type="ECO:0000256" key="8">
    <source>
        <dbReference type="SAM" id="Coils"/>
    </source>
</evidence>
<dbReference type="InterPro" id="IPR019775">
    <property type="entry name" value="WD40_repeat_CS"/>
</dbReference>
<dbReference type="Proteomes" id="UP000183832">
    <property type="component" value="Unassembled WGS sequence"/>
</dbReference>
<dbReference type="GO" id="GO:0043161">
    <property type="term" value="P:proteasome-mediated ubiquitin-dependent protein catabolic process"/>
    <property type="evidence" value="ECO:0007669"/>
    <property type="project" value="TreeGrafter"/>
</dbReference>
<protein>
    <submittedName>
        <fullName evidence="11">CLUMA_CG014260, isoform A</fullName>
    </submittedName>
</protein>
<evidence type="ECO:0000313" key="12">
    <source>
        <dbReference type="Proteomes" id="UP000183832"/>
    </source>
</evidence>
<feature type="compositionally biased region" description="Low complexity" evidence="9">
    <location>
        <begin position="1"/>
        <end position="15"/>
    </location>
</feature>
<feature type="region of interest" description="Disordered" evidence="9">
    <location>
        <begin position="252"/>
        <end position="272"/>
    </location>
</feature>
<feature type="domain" description="RING-type" evidence="10">
    <location>
        <begin position="38"/>
        <end position="76"/>
    </location>
</feature>
<dbReference type="SUPFAM" id="SSF57850">
    <property type="entry name" value="RING/U-box"/>
    <property type="match status" value="1"/>
</dbReference>
<dbReference type="GO" id="GO:0008270">
    <property type="term" value="F:zinc ion binding"/>
    <property type="evidence" value="ECO:0007669"/>
    <property type="project" value="UniProtKB-KW"/>
</dbReference>
<evidence type="ECO:0000259" key="10">
    <source>
        <dbReference type="PROSITE" id="PS50089"/>
    </source>
</evidence>
<feature type="compositionally biased region" description="Low complexity" evidence="9">
    <location>
        <begin position="257"/>
        <end position="272"/>
    </location>
</feature>
<dbReference type="InterPro" id="IPR001680">
    <property type="entry name" value="WD40_rpt"/>
</dbReference>
<feature type="region of interest" description="Disordered" evidence="9">
    <location>
        <begin position="1"/>
        <end position="29"/>
    </location>
</feature>
<name>A0A1J1IPC8_9DIPT</name>
<dbReference type="OrthoDB" id="273771at2759"/>
<keyword evidence="3" id="KW-0677">Repeat</keyword>
<evidence type="ECO:0000256" key="5">
    <source>
        <dbReference type="ARBA" id="ARBA00022833"/>
    </source>
</evidence>
<dbReference type="InterPro" id="IPR042755">
    <property type="entry name" value="COP1"/>
</dbReference>
<keyword evidence="5" id="KW-0862">Zinc</keyword>
<keyword evidence="12" id="KW-1185">Reference proteome</keyword>
<keyword evidence="1 7" id="KW-0853">WD repeat</keyword>
<dbReference type="Gene3D" id="3.30.40.10">
    <property type="entry name" value="Zinc/RING finger domain, C3HC4 (zinc finger)"/>
    <property type="match status" value="1"/>
</dbReference>
<sequence>MPRRQSSSGNLSNLSENPRKKMNKELTSNKNPNPHFSCPVCFELINEATITRCGHTYCSKCIQKSIEINKKCPKCNQSLTSDQTFPNFLLNELINKYTLEQQEKKKLFSTSQSVDENDPADNLKTFLASESDKLSLDNVNSILEVLTQRKVLLEAESITAQNKLLHEFLEHLLKQTELQQKELDKKVRLIKGDMKVVEGILKSVQSTCPKIEDVDKHFEKEPGHSSEATKNETGQLNAIRDEMKQLISDIGSSLPESNATSSNPTTSSITQSTTYKLRKQKMFHHFDDFVKCYYLNRNEDLHFQSSSDLPEQELMITDTNETTTNIQTPSTETPKTCKSLETFRENLVKFSRYNQLRTLSTLNYSNDNNVTSSVIVSSIEFDKDNEYFAIAGVTKKIKIFDYYACVRDAVVDIRYPINEMQCTSKISCVAWNSFYKELLASSDYEGIVTVYDVETRVRKRTFQEHDKRCWSVDFNEIDTKLLASGSDDARVKLWSIDCENSVATLEIKTANICCVKFNPKSSCHLAFGSADHCVHYYDLRSLKEPLCIFKGHKKAVSYVKFLNTHEIISAGTDGQLKLWEINKPPFCVRSFVGGHVNEKNFVGLATNGDYIACGSEDNSLCVYYKGLSKQLFNLKFDLQQPRYSGYDIDNKISSSDNEFVSAVCWKKSLNQPSNTIIAGNSRGIIKILELV</sequence>
<feature type="repeat" description="WD" evidence="7">
    <location>
        <begin position="462"/>
        <end position="504"/>
    </location>
</feature>
<dbReference type="PROSITE" id="PS00678">
    <property type="entry name" value="WD_REPEATS_1"/>
    <property type="match status" value="1"/>
</dbReference>
<keyword evidence="4 6" id="KW-0863">Zinc-finger</keyword>
<accession>A0A1J1IPC8</accession>
<keyword evidence="8" id="KW-0175">Coiled coil</keyword>
<gene>
    <name evidence="11" type="ORF">CLUMA_CG014260</name>
</gene>